<name>A0A9D4GAQ3_DREPO</name>
<proteinExistence type="predicted"/>
<sequence>MLQRLIYLWEHLSTFDKKRTIFPKRFTQKPWSGKFGGRGKKVLQGVESITK</sequence>
<accession>A0A9D4GAQ3</accession>
<reference evidence="1" key="2">
    <citation type="submission" date="2020-11" db="EMBL/GenBank/DDBJ databases">
        <authorList>
            <person name="McCartney M.A."/>
            <person name="Auch B."/>
            <person name="Kono T."/>
            <person name="Mallez S."/>
            <person name="Becker A."/>
            <person name="Gohl D.M."/>
            <person name="Silverstein K.A.T."/>
            <person name="Koren S."/>
            <person name="Bechman K.B."/>
            <person name="Herman A."/>
            <person name="Abrahante J.E."/>
            <person name="Garbe J."/>
        </authorList>
    </citation>
    <scope>NUCLEOTIDE SEQUENCE</scope>
    <source>
        <strain evidence="1">Duluth1</strain>
        <tissue evidence="1">Whole animal</tissue>
    </source>
</reference>
<evidence type="ECO:0000313" key="1">
    <source>
        <dbReference type="EMBL" id="KAH3813669.1"/>
    </source>
</evidence>
<gene>
    <name evidence="1" type="ORF">DPMN_142134</name>
</gene>
<evidence type="ECO:0000313" key="2">
    <source>
        <dbReference type="Proteomes" id="UP000828390"/>
    </source>
</evidence>
<dbReference type="Proteomes" id="UP000828390">
    <property type="component" value="Unassembled WGS sequence"/>
</dbReference>
<organism evidence="1 2">
    <name type="scientific">Dreissena polymorpha</name>
    <name type="common">Zebra mussel</name>
    <name type="synonym">Mytilus polymorpha</name>
    <dbReference type="NCBI Taxonomy" id="45954"/>
    <lineage>
        <taxon>Eukaryota</taxon>
        <taxon>Metazoa</taxon>
        <taxon>Spiralia</taxon>
        <taxon>Lophotrochozoa</taxon>
        <taxon>Mollusca</taxon>
        <taxon>Bivalvia</taxon>
        <taxon>Autobranchia</taxon>
        <taxon>Heteroconchia</taxon>
        <taxon>Euheterodonta</taxon>
        <taxon>Imparidentia</taxon>
        <taxon>Neoheterodontei</taxon>
        <taxon>Myida</taxon>
        <taxon>Dreissenoidea</taxon>
        <taxon>Dreissenidae</taxon>
        <taxon>Dreissena</taxon>
    </lineage>
</organism>
<dbReference type="EMBL" id="JAIWYP010000006">
    <property type="protein sequence ID" value="KAH3813669.1"/>
    <property type="molecule type" value="Genomic_DNA"/>
</dbReference>
<dbReference type="AlphaFoldDB" id="A0A9D4GAQ3"/>
<protein>
    <submittedName>
        <fullName evidence="1">Uncharacterized protein</fullName>
    </submittedName>
</protein>
<comment type="caution">
    <text evidence="1">The sequence shown here is derived from an EMBL/GenBank/DDBJ whole genome shotgun (WGS) entry which is preliminary data.</text>
</comment>
<keyword evidence="2" id="KW-1185">Reference proteome</keyword>
<reference evidence="1" key="1">
    <citation type="journal article" date="2019" name="bioRxiv">
        <title>The Genome of the Zebra Mussel, Dreissena polymorpha: A Resource for Invasive Species Research.</title>
        <authorList>
            <person name="McCartney M.A."/>
            <person name="Auch B."/>
            <person name="Kono T."/>
            <person name="Mallez S."/>
            <person name="Zhang Y."/>
            <person name="Obille A."/>
            <person name="Becker A."/>
            <person name="Abrahante J.E."/>
            <person name="Garbe J."/>
            <person name="Badalamenti J.P."/>
            <person name="Herman A."/>
            <person name="Mangelson H."/>
            <person name="Liachko I."/>
            <person name="Sullivan S."/>
            <person name="Sone E.D."/>
            <person name="Koren S."/>
            <person name="Silverstein K.A.T."/>
            <person name="Beckman K.B."/>
            <person name="Gohl D.M."/>
        </authorList>
    </citation>
    <scope>NUCLEOTIDE SEQUENCE</scope>
    <source>
        <strain evidence="1">Duluth1</strain>
        <tissue evidence="1">Whole animal</tissue>
    </source>
</reference>